<sequence length="268" mass="28896">MPEALLYLLTVATYLGLSAYFRPGGPACCGPTGWGRLLLFVPLALHLYLLDEVILPGAGLSLGFGTSFSAVAALTVLFYGLAAWHYPLAGMQSFVLMFGAFGVLLQAVMPGGRVLPDAGMPLFKVHMLAAFAAYGLFAVAALHAALIAIAEKHLHRPVPTRMVAGLPPLLTLEKLLFRMVELGFLILTLTLLSGIFFSESIYGRAFPLTHMTVFGIASWAIYAALLSGRRIYGWRGRTAIFWTLAGFVTLLLSYVGVKFVLEVLLGRA</sequence>
<keyword evidence="1" id="KW-0812">Transmembrane</keyword>
<keyword evidence="1" id="KW-0472">Membrane</keyword>
<proteinExistence type="predicted"/>
<feature type="transmembrane region" description="Helical" evidence="1">
    <location>
        <begin position="182"/>
        <end position="202"/>
    </location>
</feature>
<comment type="caution">
    <text evidence="3">The sequence shown here is derived from an EMBL/GenBank/DDBJ whole genome shotgun (WGS) entry which is preliminary data.</text>
</comment>
<dbReference type="InterPro" id="IPR052372">
    <property type="entry name" value="YpjD/HemX"/>
</dbReference>
<name>A0A4R1BGW3_9PROT</name>
<dbReference type="EMBL" id="SJZB01000018">
    <property type="protein sequence ID" value="TCJ16328.1"/>
    <property type="molecule type" value="Genomic_DNA"/>
</dbReference>
<feature type="transmembrane region" description="Helical" evidence="1">
    <location>
        <begin position="208"/>
        <end position="227"/>
    </location>
</feature>
<dbReference type="Pfam" id="PF01578">
    <property type="entry name" value="Cytochrom_C_asm"/>
    <property type="match status" value="1"/>
</dbReference>
<keyword evidence="1" id="KW-1133">Transmembrane helix</keyword>
<dbReference type="OrthoDB" id="9780793at2"/>
<reference evidence="3 4" key="1">
    <citation type="submission" date="2019-03" db="EMBL/GenBank/DDBJ databases">
        <title>Genome sequence of Thiobacillaceae bacterium LSR1, a sulfur-oxidizing bacterium isolated from freshwater sediment.</title>
        <authorList>
            <person name="Li S."/>
        </authorList>
    </citation>
    <scope>NUCLEOTIDE SEQUENCE [LARGE SCALE GENOMIC DNA]</scope>
    <source>
        <strain evidence="3 4">LSR1</strain>
    </source>
</reference>
<feature type="transmembrane region" description="Helical" evidence="1">
    <location>
        <begin position="94"/>
        <end position="115"/>
    </location>
</feature>
<dbReference type="AlphaFoldDB" id="A0A4R1BGW3"/>
<evidence type="ECO:0000313" key="4">
    <source>
        <dbReference type="Proteomes" id="UP000295443"/>
    </source>
</evidence>
<feature type="transmembrane region" description="Helical" evidence="1">
    <location>
        <begin position="239"/>
        <end position="261"/>
    </location>
</feature>
<evidence type="ECO:0000256" key="1">
    <source>
        <dbReference type="SAM" id="Phobius"/>
    </source>
</evidence>
<feature type="transmembrane region" description="Helical" evidence="1">
    <location>
        <begin position="127"/>
        <end position="149"/>
    </location>
</feature>
<evidence type="ECO:0000313" key="3">
    <source>
        <dbReference type="EMBL" id="TCJ16328.1"/>
    </source>
</evidence>
<dbReference type="GO" id="GO:0020037">
    <property type="term" value="F:heme binding"/>
    <property type="evidence" value="ECO:0007669"/>
    <property type="project" value="InterPro"/>
</dbReference>
<dbReference type="PANTHER" id="PTHR38034">
    <property type="entry name" value="INNER MEMBRANE PROTEIN YPJD"/>
    <property type="match status" value="1"/>
</dbReference>
<dbReference type="Proteomes" id="UP000295443">
    <property type="component" value="Unassembled WGS sequence"/>
</dbReference>
<organism evidence="3 4">
    <name type="scientific">Parasulfuritortus cantonensis</name>
    <dbReference type="NCBI Taxonomy" id="2528202"/>
    <lineage>
        <taxon>Bacteria</taxon>
        <taxon>Pseudomonadati</taxon>
        <taxon>Pseudomonadota</taxon>
        <taxon>Betaproteobacteria</taxon>
        <taxon>Nitrosomonadales</taxon>
        <taxon>Thiobacillaceae</taxon>
        <taxon>Parasulfuritortus</taxon>
    </lineage>
</organism>
<dbReference type="GO" id="GO:0017004">
    <property type="term" value="P:cytochrome complex assembly"/>
    <property type="evidence" value="ECO:0007669"/>
    <property type="project" value="InterPro"/>
</dbReference>
<keyword evidence="4" id="KW-1185">Reference proteome</keyword>
<dbReference type="PANTHER" id="PTHR38034:SF1">
    <property type="entry name" value="INNER MEMBRANE PROTEIN YPJD"/>
    <property type="match status" value="1"/>
</dbReference>
<dbReference type="RefSeq" id="WP_131445256.1">
    <property type="nucleotide sequence ID" value="NZ_SJZB01000018.1"/>
</dbReference>
<protein>
    <submittedName>
        <fullName evidence="3">Cytochrome C biogenesis protein</fullName>
    </submittedName>
</protein>
<gene>
    <name evidence="3" type="ORF">EZJ19_05350</name>
</gene>
<evidence type="ECO:0000259" key="2">
    <source>
        <dbReference type="Pfam" id="PF01578"/>
    </source>
</evidence>
<accession>A0A4R1BGW3</accession>
<dbReference type="InterPro" id="IPR002541">
    <property type="entry name" value="Cyt_c_assembly"/>
</dbReference>
<feature type="domain" description="Cytochrome c assembly protein" evidence="2">
    <location>
        <begin position="45"/>
        <end position="264"/>
    </location>
</feature>
<feature type="transmembrane region" description="Helical" evidence="1">
    <location>
        <begin position="53"/>
        <end position="82"/>
    </location>
</feature>